<dbReference type="EMBL" id="KN831770">
    <property type="protein sequence ID" value="KIM46868.1"/>
    <property type="molecule type" value="Genomic_DNA"/>
</dbReference>
<comment type="function">
    <text evidence="1">Required for respiratory activity and maintenance and expression of the mitochondrial genome.</text>
</comment>
<evidence type="ECO:0000256" key="2">
    <source>
        <dbReference type="ARBA" id="ARBA00010895"/>
    </source>
</evidence>
<dbReference type="PANTHER" id="PTHR13475">
    <property type="entry name" value="NEUGRIN"/>
    <property type="match status" value="1"/>
</dbReference>
<name>A0A0C2YAJ8_HEBCY</name>
<feature type="compositionally biased region" description="Basic and acidic residues" evidence="4">
    <location>
        <begin position="152"/>
        <end position="191"/>
    </location>
</feature>
<reference evidence="5 6" key="1">
    <citation type="submission" date="2014-04" db="EMBL/GenBank/DDBJ databases">
        <authorList>
            <consortium name="DOE Joint Genome Institute"/>
            <person name="Kuo A."/>
            <person name="Gay G."/>
            <person name="Dore J."/>
            <person name="Kohler A."/>
            <person name="Nagy L.G."/>
            <person name="Floudas D."/>
            <person name="Copeland A."/>
            <person name="Barry K.W."/>
            <person name="Cichocki N."/>
            <person name="Veneault-Fourrey C."/>
            <person name="LaButti K."/>
            <person name="Lindquist E.A."/>
            <person name="Lipzen A."/>
            <person name="Lundell T."/>
            <person name="Morin E."/>
            <person name="Murat C."/>
            <person name="Sun H."/>
            <person name="Tunlid A."/>
            <person name="Henrissat B."/>
            <person name="Grigoriev I.V."/>
            <person name="Hibbett D.S."/>
            <person name="Martin F."/>
            <person name="Nordberg H.P."/>
            <person name="Cantor M.N."/>
            <person name="Hua S.X."/>
        </authorList>
    </citation>
    <scope>NUCLEOTIDE SEQUENCE [LARGE SCALE GENOMIC DNA]</scope>
    <source>
        <strain evidence="6">h7</strain>
    </source>
</reference>
<sequence length="209" mass="24814">MASLLRVTIQQICRRPFIPRYYSDSPFQTVTNKWQLAGVPRPKSILEDDDAVIDLSEDNDAVNGANPNTPPLHLRTPSGKSTPHEFRKHRETMRKAFPEGWLPPRKLSREAMDSLRQLHRASPEQFNVTMLSEQFKISPEAVRRILKSKWEPTHQKRTEMAIKERQQRQAFHKERETKQREESKSVYELKKRDRSRNKNYNEEDEFTFR</sequence>
<dbReference type="Proteomes" id="UP000053424">
    <property type="component" value="Unassembled WGS sequence"/>
</dbReference>
<evidence type="ECO:0000256" key="1">
    <source>
        <dbReference type="ARBA" id="ARBA00003548"/>
    </source>
</evidence>
<dbReference type="InterPro" id="IPR010487">
    <property type="entry name" value="NGRN/Rrg9"/>
</dbReference>
<organism evidence="5 6">
    <name type="scientific">Hebeloma cylindrosporum</name>
    <dbReference type="NCBI Taxonomy" id="76867"/>
    <lineage>
        <taxon>Eukaryota</taxon>
        <taxon>Fungi</taxon>
        <taxon>Dikarya</taxon>
        <taxon>Basidiomycota</taxon>
        <taxon>Agaricomycotina</taxon>
        <taxon>Agaricomycetes</taxon>
        <taxon>Agaricomycetidae</taxon>
        <taxon>Agaricales</taxon>
        <taxon>Agaricineae</taxon>
        <taxon>Hymenogastraceae</taxon>
        <taxon>Hebeloma</taxon>
    </lineage>
</organism>
<feature type="region of interest" description="Disordered" evidence="4">
    <location>
        <begin position="60"/>
        <end position="84"/>
    </location>
</feature>
<evidence type="ECO:0000313" key="5">
    <source>
        <dbReference type="EMBL" id="KIM46868.1"/>
    </source>
</evidence>
<dbReference type="STRING" id="686832.A0A0C2YAJ8"/>
<keyword evidence="6" id="KW-1185">Reference proteome</keyword>
<dbReference type="PANTHER" id="PTHR13475:SF3">
    <property type="entry name" value="NEUGRIN"/>
    <property type="match status" value="1"/>
</dbReference>
<dbReference type="GO" id="GO:0005634">
    <property type="term" value="C:nucleus"/>
    <property type="evidence" value="ECO:0007669"/>
    <property type="project" value="TreeGrafter"/>
</dbReference>
<dbReference type="OrthoDB" id="5578174at2759"/>
<evidence type="ECO:0000256" key="4">
    <source>
        <dbReference type="SAM" id="MobiDB-lite"/>
    </source>
</evidence>
<evidence type="ECO:0000256" key="3">
    <source>
        <dbReference type="ARBA" id="ARBA00013566"/>
    </source>
</evidence>
<gene>
    <name evidence="5" type="ORF">M413DRAFT_63945</name>
</gene>
<feature type="region of interest" description="Disordered" evidence="4">
    <location>
        <begin position="152"/>
        <end position="209"/>
    </location>
</feature>
<dbReference type="Pfam" id="PF06413">
    <property type="entry name" value="Neugrin"/>
    <property type="match status" value="1"/>
</dbReference>
<dbReference type="HOGENOM" id="CLU_095776_0_0_1"/>
<comment type="similarity">
    <text evidence="2">Belongs to the RRG9 family.</text>
</comment>
<reference evidence="6" key="2">
    <citation type="submission" date="2015-01" db="EMBL/GenBank/DDBJ databases">
        <title>Evolutionary Origins and Diversification of the Mycorrhizal Mutualists.</title>
        <authorList>
            <consortium name="DOE Joint Genome Institute"/>
            <consortium name="Mycorrhizal Genomics Consortium"/>
            <person name="Kohler A."/>
            <person name="Kuo A."/>
            <person name="Nagy L.G."/>
            <person name="Floudas D."/>
            <person name="Copeland A."/>
            <person name="Barry K.W."/>
            <person name="Cichocki N."/>
            <person name="Veneault-Fourrey C."/>
            <person name="LaButti K."/>
            <person name="Lindquist E.A."/>
            <person name="Lipzen A."/>
            <person name="Lundell T."/>
            <person name="Morin E."/>
            <person name="Murat C."/>
            <person name="Riley R."/>
            <person name="Ohm R."/>
            <person name="Sun H."/>
            <person name="Tunlid A."/>
            <person name="Henrissat B."/>
            <person name="Grigoriev I.V."/>
            <person name="Hibbett D.S."/>
            <person name="Martin F."/>
        </authorList>
    </citation>
    <scope>NUCLEOTIDE SEQUENCE [LARGE SCALE GENOMIC DNA]</scope>
    <source>
        <strain evidence="6">h7</strain>
    </source>
</reference>
<dbReference type="AlphaFoldDB" id="A0A0C2YAJ8"/>
<accession>A0A0C2YAJ8</accession>
<evidence type="ECO:0000313" key="6">
    <source>
        <dbReference type="Proteomes" id="UP000053424"/>
    </source>
</evidence>
<protein>
    <recommendedName>
        <fullName evidence="3">Required for respiratory growth protein 9, mitochondrial</fullName>
    </recommendedName>
</protein>
<proteinExistence type="inferred from homology"/>